<dbReference type="AlphaFoldDB" id="A0A1B2DQV4"/>
<dbReference type="CDD" id="cd10967">
    <property type="entry name" value="CE4_GLA_like_6s"/>
    <property type="match status" value="1"/>
</dbReference>
<dbReference type="Gene3D" id="3.20.20.370">
    <property type="entry name" value="Glycoside hydrolase/deacetylase"/>
    <property type="match status" value="1"/>
</dbReference>
<dbReference type="PANTHER" id="PTHR34216:SF11">
    <property type="entry name" value="CHITOOLIGOSACCHARIDE DEACETYLASE"/>
    <property type="match status" value="1"/>
</dbReference>
<dbReference type="InterPro" id="IPR051398">
    <property type="entry name" value="Polysacch_Deacetylase"/>
</dbReference>
<protein>
    <submittedName>
        <fullName evidence="3">Polysaccharide deacetylase</fullName>
    </submittedName>
</protein>
<dbReference type="RefSeq" id="WP_099521019.1">
    <property type="nucleotide sequence ID" value="NZ_CP016808.1"/>
</dbReference>
<dbReference type="Pfam" id="PF01522">
    <property type="entry name" value="Polysacc_deac_1"/>
    <property type="match status" value="1"/>
</dbReference>
<organism evidence="3">
    <name type="scientific">Paenibacillus sp. BIHB 4019</name>
    <dbReference type="NCBI Taxonomy" id="1870819"/>
    <lineage>
        <taxon>Bacteria</taxon>
        <taxon>Bacillati</taxon>
        <taxon>Bacillota</taxon>
        <taxon>Bacilli</taxon>
        <taxon>Bacillales</taxon>
        <taxon>Paenibacillaceae</taxon>
        <taxon>Paenibacillus</taxon>
    </lineage>
</organism>
<accession>A0A1B2DQV4</accession>
<gene>
    <name evidence="3" type="ORF">BBD42_28955</name>
</gene>
<dbReference type="PANTHER" id="PTHR34216">
    <property type="match status" value="1"/>
</dbReference>
<dbReference type="EMBL" id="CP016808">
    <property type="protein sequence ID" value="ANY70078.1"/>
    <property type="molecule type" value="Genomic_DNA"/>
</dbReference>
<dbReference type="InterPro" id="IPR011330">
    <property type="entry name" value="Glyco_hydro/deAcase_b/a-brl"/>
</dbReference>
<dbReference type="SUPFAM" id="SSF88713">
    <property type="entry name" value="Glycoside hydrolase/deacetylase"/>
    <property type="match status" value="1"/>
</dbReference>
<dbReference type="GO" id="GO:0016810">
    <property type="term" value="F:hydrolase activity, acting on carbon-nitrogen (but not peptide) bonds"/>
    <property type="evidence" value="ECO:0007669"/>
    <property type="project" value="InterPro"/>
</dbReference>
<reference evidence="3" key="1">
    <citation type="submission" date="2016-08" db="EMBL/GenBank/DDBJ databases">
        <title>Complete Genome Seqeunce of Paenibacillus sp. BIHB 4019 from tea rhizoplane.</title>
        <authorList>
            <person name="Thakur R."/>
            <person name="Swarnkar M.K."/>
            <person name="Gulati A."/>
        </authorList>
    </citation>
    <scope>NUCLEOTIDE SEQUENCE [LARGE SCALE GENOMIC DNA]</scope>
    <source>
        <strain evidence="3">BIHB4019</strain>
    </source>
</reference>
<name>A0A1B2DQV4_9BACL</name>
<dbReference type="PROSITE" id="PS51677">
    <property type="entry name" value="NODB"/>
    <property type="match status" value="1"/>
</dbReference>
<proteinExistence type="predicted"/>
<evidence type="ECO:0000313" key="3">
    <source>
        <dbReference type="EMBL" id="ANY70078.1"/>
    </source>
</evidence>
<keyword evidence="1" id="KW-0732">Signal</keyword>
<feature type="domain" description="NodB homology" evidence="2">
    <location>
        <begin position="14"/>
        <end position="118"/>
    </location>
</feature>
<dbReference type="InterPro" id="IPR002509">
    <property type="entry name" value="NODB_dom"/>
</dbReference>
<dbReference type="GO" id="GO:0005975">
    <property type="term" value="P:carbohydrate metabolic process"/>
    <property type="evidence" value="ECO:0007669"/>
    <property type="project" value="InterPro"/>
</dbReference>
<evidence type="ECO:0000256" key="1">
    <source>
        <dbReference type="ARBA" id="ARBA00022729"/>
    </source>
</evidence>
<evidence type="ECO:0000259" key="2">
    <source>
        <dbReference type="PROSITE" id="PS51677"/>
    </source>
</evidence>
<sequence length="271" mass="30727">MPSILLCFPQGKHKALTMSYDDGVSADKRLVNIFNQHGIKGTFHINGGLFGTGRRLTEQEAVKLYDGHEVSAHTLTHPTIARCPAEQIVHEVMEDRKRLEQLFGYAVRGMSYPNGSFSPAIKTMLPSLGIEYARVVQTTGGFGLPDDWHEWKATCHHNDRLMEHAETFAGLHKTQYLYLMYVWGHSYEFDDQGNWELMEQFCEFIGGRDDIWYATNKEIVDYIKAYERLQFSAALTFVENPNAQSIWLSVDGVKLEVAGGSRVSLIGSKEE</sequence>